<evidence type="ECO:0000313" key="2">
    <source>
        <dbReference type="EMBL" id="SFM15666.1"/>
    </source>
</evidence>
<evidence type="ECO:0000256" key="1">
    <source>
        <dbReference type="PROSITE-ProRule" id="PRU00339"/>
    </source>
</evidence>
<dbReference type="AlphaFoldDB" id="A0A1I4NJN0"/>
<name>A0A1I4NJN0_9RHOB</name>
<dbReference type="PANTHER" id="PTHR45588:SF1">
    <property type="entry name" value="WW DOMAIN-CONTAINING PROTEIN"/>
    <property type="match status" value="1"/>
</dbReference>
<dbReference type="SMART" id="SM00028">
    <property type="entry name" value="TPR"/>
    <property type="match status" value="2"/>
</dbReference>
<dbReference type="OrthoDB" id="9778494at2"/>
<dbReference type="InterPro" id="IPR019734">
    <property type="entry name" value="TPR_rpt"/>
</dbReference>
<keyword evidence="1" id="KW-0802">TPR repeat</keyword>
<dbReference type="PROSITE" id="PS50005">
    <property type="entry name" value="TPR"/>
    <property type="match status" value="1"/>
</dbReference>
<dbReference type="EMBL" id="FOTQ01000004">
    <property type="protein sequence ID" value="SFM15666.1"/>
    <property type="molecule type" value="Genomic_DNA"/>
</dbReference>
<dbReference type="Gene3D" id="1.25.40.10">
    <property type="entry name" value="Tetratricopeptide repeat domain"/>
    <property type="match status" value="2"/>
</dbReference>
<reference evidence="2 3" key="1">
    <citation type="submission" date="2016-10" db="EMBL/GenBank/DDBJ databases">
        <authorList>
            <person name="de Groot N.N."/>
        </authorList>
    </citation>
    <scope>NUCLEOTIDE SEQUENCE [LARGE SCALE GENOMIC DNA]</scope>
    <source>
        <strain evidence="2 3">DSM 15283</strain>
    </source>
</reference>
<keyword evidence="3" id="KW-1185">Reference proteome</keyword>
<organism evidence="2 3">
    <name type="scientific">Shimia aestuarii</name>
    <dbReference type="NCBI Taxonomy" id="254406"/>
    <lineage>
        <taxon>Bacteria</taxon>
        <taxon>Pseudomonadati</taxon>
        <taxon>Pseudomonadota</taxon>
        <taxon>Alphaproteobacteria</taxon>
        <taxon>Rhodobacterales</taxon>
        <taxon>Roseobacteraceae</taxon>
    </lineage>
</organism>
<accession>A0A1I4NJN0</accession>
<sequence length="556" mass="62416">MNTYDYDLGQHSFAVTTTSPDAQRWFDRGLNWTYNYNHEEAVVCFQKAAEADPNCAMAHWGIAYAAGPNYNMWWEHFDDAGRAEALATSFAATQAAMDRLPNTTEVEAALIRALPARYPQEAVTDIDTMETWNDAFANAMRTAHAAHPDSLEVTTIFAESLLNRFPWNMWNLPAAAPTEGADTLECEAILERAMANDPAAMRHPGLLHLYVHLMEMSPYPEKALKAGDVLRTLMPDGGHLIHMPTHIDVLCGHYENVVRWNQAATVADMKFYEREGPYNIYTGYRIHNYHFVIYGALFLGQMQPALDANQGILDTCPEEMLRVPSPPMADYFESYCAMYPHILIRFGKWQELTQLDPPEDPDLYCTLNAYTYYARGVANAALGNVAQAEIEAAAFAKARAAVPETRLLHTNTVVDLLEVAHHMLHGELEYRKENYDLAFDHLRKAVHFEDNLNYDEPWGWMQPVRHALGALLFEQGHLAEAEAVYREDLGLGGQLSRATMHPDNIWALRGLHDCLKARGDTAELLHIRQRLDLAEARADASVKASCACAQAAMAAS</sequence>
<gene>
    <name evidence="2" type="ORF">SAMN04488042_104227</name>
</gene>
<evidence type="ECO:0008006" key="4">
    <source>
        <dbReference type="Google" id="ProtNLM"/>
    </source>
</evidence>
<dbReference type="InterPro" id="IPR011990">
    <property type="entry name" value="TPR-like_helical_dom_sf"/>
</dbReference>
<dbReference type="Proteomes" id="UP000199144">
    <property type="component" value="Unassembled WGS sequence"/>
</dbReference>
<dbReference type="STRING" id="254406.SAMN04488042_104227"/>
<dbReference type="PANTHER" id="PTHR45588">
    <property type="entry name" value="TPR DOMAIN-CONTAINING PROTEIN"/>
    <property type="match status" value="1"/>
</dbReference>
<proteinExistence type="predicted"/>
<protein>
    <recommendedName>
        <fullName evidence="4">Tetratricopeptide repeat-containing protein</fullName>
    </recommendedName>
</protein>
<evidence type="ECO:0000313" key="3">
    <source>
        <dbReference type="Proteomes" id="UP000199144"/>
    </source>
</evidence>
<dbReference type="SUPFAM" id="SSF48452">
    <property type="entry name" value="TPR-like"/>
    <property type="match status" value="2"/>
</dbReference>
<feature type="repeat" description="TPR" evidence="1">
    <location>
        <begin position="22"/>
        <end position="55"/>
    </location>
</feature>